<evidence type="ECO:0000256" key="1">
    <source>
        <dbReference type="ARBA" id="ARBA00004651"/>
    </source>
</evidence>
<evidence type="ECO:0000259" key="9">
    <source>
        <dbReference type="Pfam" id="PF21082"/>
    </source>
</evidence>
<evidence type="ECO:0000313" key="11">
    <source>
        <dbReference type="EMBL" id="MDA2813096.1"/>
    </source>
</evidence>
<dbReference type="Pfam" id="PF21088">
    <property type="entry name" value="MS_channel_1st"/>
    <property type="match status" value="1"/>
</dbReference>
<reference evidence="11 12" key="1">
    <citation type="submission" date="2023-01" db="EMBL/GenBank/DDBJ databases">
        <title>Draft genome sequence of Nocardiopsis sp. RSe5-2 isolated from halophytes.</title>
        <authorList>
            <person name="Duangmal K."/>
            <person name="Chantavorakit T."/>
        </authorList>
    </citation>
    <scope>NUCLEOTIDE SEQUENCE [LARGE SCALE GENOMIC DNA]</scope>
    <source>
        <strain evidence="11 12">RSe5-2</strain>
    </source>
</reference>
<dbReference type="InterPro" id="IPR023408">
    <property type="entry name" value="MscS_beta-dom_sf"/>
</dbReference>
<accession>A0ABT4U8Q0</accession>
<evidence type="ECO:0000259" key="8">
    <source>
        <dbReference type="Pfam" id="PF00924"/>
    </source>
</evidence>
<keyword evidence="6 7" id="KW-0472">Membrane</keyword>
<keyword evidence="3" id="KW-1003">Cell membrane</keyword>
<protein>
    <submittedName>
        <fullName evidence="11">Mechanosensitive ion channel</fullName>
    </submittedName>
</protein>
<evidence type="ECO:0000313" key="12">
    <source>
        <dbReference type="Proteomes" id="UP001527866"/>
    </source>
</evidence>
<keyword evidence="5 7" id="KW-1133">Transmembrane helix</keyword>
<feature type="domain" description="Mechanosensitive ion channel transmembrane helices 2/3" evidence="10">
    <location>
        <begin position="82"/>
        <end position="122"/>
    </location>
</feature>
<evidence type="ECO:0000256" key="4">
    <source>
        <dbReference type="ARBA" id="ARBA00022692"/>
    </source>
</evidence>
<comment type="subcellular location">
    <subcellularLocation>
        <location evidence="1">Cell membrane</location>
        <topology evidence="1">Multi-pass membrane protein</topology>
    </subcellularLocation>
</comment>
<keyword evidence="12" id="KW-1185">Reference proteome</keyword>
<dbReference type="InterPro" id="IPR049142">
    <property type="entry name" value="MS_channel_1st"/>
</dbReference>
<dbReference type="EMBL" id="JAQFWQ010000067">
    <property type="protein sequence ID" value="MDA2813096.1"/>
    <property type="molecule type" value="Genomic_DNA"/>
</dbReference>
<dbReference type="SUPFAM" id="SSF82861">
    <property type="entry name" value="Mechanosensitive channel protein MscS (YggB), transmembrane region"/>
    <property type="match status" value="1"/>
</dbReference>
<feature type="domain" description="Mechanosensitive ion channel MscS" evidence="8">
    <location>
        <begin position="124"/>
        <end position="187"/>
    </location>
</feature>
<dbReference type="Gene3D" id="3.30.70.100">
    <property type="match status" value="1"/>
</dbReference>
<comment type="similarity">
    <text evidence="2">Belongs to the MscS (TC 1.A.23) family.</text>
</comment>
<evidence type="ECO:0000256" key="3">
    <source>
        <dbReference type="ARBA" id="ARBA00022475"/>
    </source>
</evidence>
<dbReference type="SUPFAM" id="SSF82689">
    <property type="entry name" value="Mechanosensitive channel protein MscS (YggB), C-terminal domain"/>
    <property type="match status" value="1"/>
</dbReference>
<dbReference type="RefSeq" id="WP_270687895.1">
    <property type="nucleotide sequence ID" value="NZ_JAQFWQ010000067.1"/>
</dbReference>
<feature type="transmembrane region" description="Helical" evidence="7">
    <location>
        <begin position="103"/>
        <end position="125"/>
    </location>
</feature>
<dbReference type="PANTHER" id="PTHR30460:SF0">
    <property type="entry name" value="MODERATE CONDUCTANCE MECHANOSENSITIVE CHANNEL YBIO"/>
    <property type="match status" value="1"/>
</dbReference>
<gene>
    <name evidence="11" type="ORF">O4J56_20790</name>
</gene>
<dbReference type="InterPro" id="IPR045276">
    <property type="entry name" value="YbiO_bact"/>
</dbReference>
<sequence length="288" mass="29810">MPTAEAVTAWFTEHAGALLSGALNIVIIIVLAAVARVLLGRLVTAMVKRIADSRERLGGGNGAAAERQRARAETIGSVLRSIASFTVFGVALFMVLGELGINLGPLLASAGVLGLAIGFGAQGLVRDFVSGMAMMLEDQYGVGDTVDVGEAVGTIEEVGLRITKVRDINGGLWYVRNGEILRVCNMSQGWANAVVDVPVSAEASPAAAEAAALRAAEGFAADPEVAGALLEDPTVVGVQDIANGAMTLRVTVRTRPGEQWGVGRALRARIKSEMDADGIAMARPLPVP</sequence>
<dbReference type="Gene3D" id="2.30.30.60">
    <property type="match status" value="1"/>
</dbReference>
<name>A0ABT4U8Q0_9ACTN</name>
<feature type="transmembrane region" description="Helical" evidence="7">
    <location>
        <begin position="77"/>
        <end position="97"/>
    </location>
</feature>
<dbReference type="Proteomes" id="UP001527866">
    <property type="component" value="Unassembled WGS sequence"/>
</dbReference>
<dbReference type="InterPro" id="IPR049278">
    <property type="entry name" value="MS_channel_C"/>
</dbReference>
<dbReference type="InterPro" id="IPR011066">
    <property type="entry name" value="MscS_channel_C_sf"/>
</dbReference>
<comment type="caution">
    <text evidence="11">The sequence shown here is derived from an EMBL/GenBank/DDBJ whole genome shotgun (WGS) entry which is preliminary data.</text>
</comment>
<evidence type="ECO:0000256" key="6">
    <source>
        <dbReference type="ARBA" id="ARBA00023136"/>
    </source>
</evidence>
<dbReference type="InterPro" id="IPR011014">
    <property type="entry name" value="MscS_channel_TM-2"/>
</dbReference>
<dbReference type="InterPro" id="IPR006685">
    <property type="entry name" value="MscS_channel_2nd"/>
</dbReference>
<evidence type="ECO:0000259" key="10">
    <source>
        <dbReference type="Pfam" id="PF21088"/>
    </source>
</evidence>
<keyword evidence="4 7" id="KW-0812">Transmembrane</keyword>
<evidence type="ECO:0000256" key="7">
    <source>
        <dbReference type="SAM" id="Phobius"/>
    </source>
</evidence>
<evidence type="ECO:0000256" key="5">
    <source>
        <dbReference type="ARBA" id="ARBA00022989"/>
    </source>
</evidence>
<feature type="domain" description="Mechanosensitive ion channel MscS C-terminal" evidence="9">
    <location>
        <begin position="194"/>
        <end position="281"/>
    </location>
</feature>
<dbReference type="Pfam" id="PF21082">
    <property type="entry name" value="MS_channel_3rd"/>
    <property type="match status" value="1"/>
</dbReference>
<dbReference type="Pfam" id="PF00924">
    <property type="entry name" value="MS_channel_2nd"/>
    <property type="match status" value="1"/>
</dbReference>
<dbReference type="PANTHER" id="PTHR30460">
    <property type="entry name" value="MODERATE CONDUCTANCE MECHANOSENSITIVE CHANNEL YBIO"/>
    <property type="match status" value="1"/>
</dbReference>
<dbReference type="InterPro" id="IPR010920">
    <property type="entry name" value="LSM_dom_sf"/>
</dbReference>
<organism evidence="11 12">
    <name type="scientific">Nocardiopsis endophytica</name>
    <dbReference type="NCBI Taxonomy" id="3018445"/>
    <lineage>
        <taxon>Bacteria</taxon>
        <taxon>Bacillati</taxon>
        <taxon>Actinomycetota</taxon>
        <taxon>Actinomycetes</taxon>
        <taxon>Streptosporangiales</taxon>
        <taxon>Nocardiopsidaceae</taxon>
        <taxon>Nocardiopsis</taxon>
    </lineage>
</organism>
<dbReference type="SUPFAM" id="SSF50182">
    <property type="entry name" value="Sm-like ribonucleoproteins"/>
    <property type="match status" value="1"/>
</dbReference>
<proteinExistence type="inferred from homology"/>
<evidence type="ECO:0000256" key="2">
    <source>
        <dbReference type="ARBA" id="ARBA00008017"/>
    </source>
</evidence>
<dbReference type="Gene3D" id="1.10.287.1260">
    <property type="match status" value="1"/>
</dbReference>
<feature type="transmembrane region" description="Helical" evidence="7">
    <location>
        <begin position="17"/>
        <end position="39"/>
    </location>
</feature>